<dbReference type="NCBIfam" id="TIGR00577">
    <property type="entry name" value="fpg"/>
    <property type="match status" value="1"/>
</dbReference>
<feature type="domain" description="FPG-type" evidence="21">
    <location>
        <begin position="232"/>
        <end position="266"/>
    </location>
</feature>
<keyword evidence="12" id="KW-0238">DNA-binding</keyword>
<evidence type="ECO:0000256" key="13">
    <source>
        <dbReference type="ARBA" id="ARBA00023204"/>
    </source>
</evidence>
<dbReference type="Pfam" id="PF01121">
    <property type="entry name" value="CoaE"/>
    <property type="match status" value="1"/>
</dbReference>
<dbReference type="InterPro" id="IPR001977">
    <property type="entry name" value="Depp_CoAkinase"/>
</dbReference>
<dbReference type="InterPro" id="IPR010979">
    <property type="entry name" value="Ribosomal_uS13-like_H2TH"/>
</dbReference>
<evidence type="ECO:0000256" key="6">
    <source>
        <dbReference type="ARBA" id="ARBA00022741"/>
    </source>
</evidence>
<dbReference type="InterPro" id="IPR000214">
    <property type="entry name" value="Znf_DNA_glyclase/AP_lyase"/>
</dbReference>
<comment type="catalytic activity">
    <reaction evidence="1">
        <text>Hydrolysis of DNA containing ring-opened 7-methylguanine residues, releasing 2,6-diamino-4-hydroxy-5-(N-methyl)formamidopyrimidine.</text>
        <dbReference type="EC" id="3.2.2.23"/>
    </reaction>
</comment>
<dbReference type="Pfam" id="PF06827">
    <property type="entry name" value="zf-FPG_IleRS"/>
    <property type="match status" value="1"/>
</dbReference>
<keyword evidence="7" id="KW-0227">DNA damage</keyword>
<dbReference type="AlphaFoldDB" id="A0A061AHU4"/>
<evidence type="ECO:0000256" key="2">
    <source>
        <dbReference type="ARBA" id="ARBA00001947"/>
    </source>
</evidence>
<dbReference type="Pfam" id="PF01149">
    <property type="entry name" value="Fapy_DNA_glyco"/>
    <property type="match status" value="1"/>
</dbReference>
<dbReference type="GO" id="GO:0005737">
    <property type="term" value="C:cytoplasm"/>
    <property type="evidence" value="ECO:0007669"/>
    <property type="project" value="UniProtKB-SubCell"/>
</dbReference>
<dbReference type="KEGG" id="aoc:Aocu_10880"/>
<dbReference type="PROSITE" id="PS51068">
    <property type="entry name" value="FPG_CAT"/>
    <property type="match status" value="1"/>
</dbReference>
<dbReference type="NCBIfam" id="TIGR00152">
    <property type="entry name" value="dephospho-CoA kinase"/>
    <property type="match status" value="1"/>
</dbReference>
<keyword evidence="13" id="KW-0234">DNA repair</keyword>
<dbReference type="InterPro" id="IPR012319">
    <property type="entry name" value="FPG_cat"/>
</dbReference>
<evidence type="ECO:0000256" key="3">
    <source>
        <dbReference type="ARBA" id="ARBA00009409"/>
    </source>
</evidence>
<comment type="similarity">
    <text evidence="18">Belongs to the CoaE family.</text>
</comment>
<dbReference type="InterPro" id="IPR010663">
    <property type="entry name" value="Znf_FPG/IleRS"/>
</dbReference>
<keyword evidence="16" id="KW-0326">Glycosidase</keyword>
<comment type="subcellular location">
    <subcellularLocation>
        <location evidence="18">Cytoplasm</location>
    </subcellularLocation>
</comment>
<dbReference type="EMBL" id="LK028559">
    <property type="protein sequence ID" value="CDR31161.1"/>
    <property type="molecule type" value="Genomic_DNA"/>
</dbReference>
<comment type="function">
    <text evidence="18">Catalyzes the phosphorylation of the 3'-hydroxyl group of dephosphocoenzyme A to form coenzyme A.</text>
</comment>
<dbReference type="GO" id="GO:0008270">
    <property type="term" value="F:zinc ion binding"/>
    <property type="evidence" value="ECO:0007669"/>
    <property type="project" value="UniProtKB-KW"/>
</dbReference>
<dbReference type="SMART" id="SM01232">
    <property type="entry name" value="H2TH"/>
    <property type="match status" value="1"/>
</dbReference>
<keyword evidence="14" id="KW-0456">Lyase</keyword>
<evidence type="ECO:0000256" key="20">
    <source>
        <dbReference type="PROSITE-ProRule" id="PRU00391"/>
    </source>
</evidence>
<dbReference type="NCBIfam" id="NF002211">
    <property type="entry name" value="PRK01103.1"/>
    <property type="match status" value="1"/>
</dbReference>
<dbReference type="SMART" id="SM00898">
    <property type="entry name" value="Fapy_DNA_glyco"/>
    <property type="match status" value="1"/>
</dbReference>
<evidence type="ECO:0000256" key="8">
    <source>
        <dbReference type="ARBA" id="ARBA00022771"/>
    </source>
</evidence>
<comment type="cofactor">
    <cofactor evidence="2">
        <name>Zn(2+)</name>
        <dbReference type="ChEBI" id="CHEBI:29105"/>
    </cofactor>
</comment>
<dbReference type="Proteomes" id="UP000032434">
    <property type="component" value="Chromosome 1"/>
</dbReference>
<dbReference type="STRING" id="35623.Aocu_10880"/>
<dbReference type="PROSITE" id="PS51219">
    <property type="entry name" value="DPCK"/>
    <property type="match status" value="1"/>
</dbReference>
<dbReference type="RefSeq" id="WP_052670095.1">
    <property type="nucleotide sequence ID" value="NZ_FUZK01000001.1"/>
</dbReference>
<dbReference type="UniPathway" id="UPA00241">
    <property type="reaction ID" value="UER00356"/>
</dbReference>
<keyword evidence="24" id="KW-1185">Reference proteome</keyword>
<dbReference type="GO" id="GO:0003684">
    <property type="term" value="F:damaged DNA binding"/>
    <property type="evidence" value="ECO:0007669"/>
    <property type="project" value="InterPro"/>
</dbReference>
<comment type="catalytic activity">
    <reaction evidence="17">
        <text>2'-deoxyribonucleotide-(2'-deoxyribose 5'-phosphate)-2'-deoxyribonucleotide-DNA = a 3'-end 2'-deoxyribonucleotide-(2,3-dehydro-2,3-deoxyribose 5'-phosphate)-DNA + a 5'-end 5'-phospho-2'-deoxyribonucleoside-DNA + H(+)</text>
        <dbReference type="Rhea" id="RHEA:66592"/>
        <dbReference type="Rhea" id="RHEA-COMP:13180"/>
        <dbReference type="Rhea" id="RHEA-COMP:16897"/>
        <dbReference type="Rhea" id="RHEA-COMP:17067"/>
        <dbReference type="ChEBI" id="CHEBI:15378"/>
        <dbReference type="ChEBI" id="CHEBI:136412"/>
        <dbReference type="ChEBI" id="CHEBI:157695"/>
        <dbReference type="ChEBI" id="CHEBI:167181"/>
        <dbReference type="EC" id="4.2.99.18"/>
    </reaction>
</comment>
<comment type="similarity">
    <text evidence="3">Belongs to the FPG family.</text>
</comment>
<evidence type="ECO:0000256" key="9">
    <source>
        <dbReference type="ARBA" id="ARBA00022801"/>
    </source>
</evidence>
<organism evidence="23 24">
    <name type="scientific">Acholeplasma oculi</name>
    <dbReference type="NCBI Taxonomy" id="35623"/>
    <lineage>
        <taxon>Bacteria</taxon>
        <taxon>Bacillati</taxon>
        <taxon>Mycoplasmatota</taxon>
        <taxon>Mollicutes</taxon>
        <taxon>Acholeplasmatales</taxon>
        <taxon>Acholeplasmataceae</taxon>
        <taxon>Acholeplasma</taxon>
    </lineage>
</organism>
<dbReference type="FunCoup" id="A0A061AHU4">
    <property type="interactions" value="202"/>
</dbReference>
<dbReference type="PANTHER" id="PTHR22993">
    <property type="entry name" value="FORMAMIDOPYRIMIDINE-DNA GLYCOSYLASE"/>
    <property type="match status" value="1"/>
</dbReference>
<evidence type="ECO:0000256" key="14">
    <source>
        <dbReference type="ARBA" id="ARBA00023239"/>
    </source>
</evidence>
<keyword evidence="6 18" id="KW-0547">Nucleotide-binding</keyword>
<dbReference type="PANTHER" id="PTHR22993:SF9">
    <property type="entry name" value="FORMAMIDOPYRIMIDINE-DNA GLYCOSYLASE"/>
    <property type="match status" value="1"/>
</dbReference>
<dbReference type="InterPro" id="IPR035937">
    <property type="entry name" value="FPG_N"/>
</dbReference>
<dbReference type="Gene3D" id="3.40.50.300">
    <property type="entry name" value="P-loop containing nucleotide triphosphate hydrolases"/>
    <property type="match status" value="1"/>
</dbReference>
<gene>
    <name evidence="18 23" type="primary">coaE</name>
    <name evidence="23" type="ORF">Aocu_10880</name>
</gene>
<sequence length="455" mass="52146">MPELPEVESIRKNLEAVIQGDTIERITVYYRPIVSNDESFETKLMNQTIHQIGREAKYLKFILDDYCLISHLRMEGKYLVDEPITKHTHVVFHLKSGHILQYQDTRKFGRFECVPIEASNTYLNLKKGLAKDPDQMTDEAFYDAIKNQRRSIKELLLDQKIIGGIGNIYANEILYLAQMHPARKGLTISKEQSDLILKHAKEVILLATKLGGSTIDTFESLGHKGQFQQHLNVHGKTSETCKICGSTIQKVQFKGRGTYYCPGCQPSITIGLTGGIASGKTTASNYLKKLGFMVIDSDHIVKELYEKKEVIDLISKQFDVLEFGFINKKKLAQIIFKQPKAKKKLESILHPLVFEAIDVLKHQAFEHLIFIDMPLLFEVGYQDIDYSLLIYTKPSTQLKRLIDRDFLTESDALSRIKSQMSILKKKKLANHVIENEKDILDLYQNMNTYLREVLS</sequence>
<dbReference type="CDD" id="cd08966">
    <property type="entry name" value="EcFpg-like_N"/>
    <property type="match status" value="1"/>
</dbReference>
<evidence type="ECO:0000259" key="22">
    <source>
        <dbReference type="PROSITE" id="PS51068"/>
    </source>
</evidence>
<dbReference type="Pfam" id="PF06831">
    <property type="entry name" value="H2TH"/>
    <property type="match status" value="1"/>
</dbReference>
<keyword evidence="15" id="KW-0511">Multifunctional enzyme</keyword>
<dbReference type="SUPFAM" id="SSF52540">
    <property type="entry name" value="P-loop containing nucleoside triphosphate hydrolases"/>
    <property type="match status" value="1"/>
</dbReference>
<evidence type="ECO:0000256" key="7">
    <source>
        <dbReference type="ARBA" id="ARBA00022763"/>
    </source>
</evidence>
<keyword evidence="18" id="KW-0963">Cytoplasm</keyword>
<dbReference type="EC" id="2.7.1.24" evidence="18 19"/>
<evidence type="ECO:0000256" key="11">
    <source>
        <dbReference type="ARBA" id="ARBA00022840"/>
    </source>
</evidence>
<dbReference type="GO" id="GO:0003690">
    <property type="term" value="F:double-stranded DNA binding"/>
    <property type="evidence" value="ECO:0007669"/>
    <property type="project" value="UniProtKB-ARBA"/>
</dbReference>
<comment type="catalytic activity">
    <reaction evidence="18">
        <text>3'-dephospho-CoA + ATP = ADP + CoA + H(+)</text>
        <dbReference type="Rhea" id="RHEA:18245"/>
        <dbReference type="ChEBI" id="CHEBI:15378"/>
        <dbReference type="ChEBI" id="CHEBI:30616"/>
        <dbReference type="ChEBI" id="CHEBI:57287"/>
        <dbReference type="ChEBI" id="CHEBI:57328"/>
        <dbReference type="ChEBI" id="CHEBI:456216"/>
        <dbReference type="EC" id="2.7.1.24"/>
    </reaction>
</comment>
<dbReference type="InterPro" id="IPR015887">
    <property type="entry name" value="DNA_glyclase_Znf_dom_DNA_BS"/>
</dbReference>
<dbReference type="HAMAP" id="MF_00376">
    <property type="entry name" value="Dephospho_CoA_kinase"/>
    <property type="match status" value="1"/>
</dbReference>
<dbReference type="GO" id="GO:0034039">
    <property type="term" value="F:8-oxo-7,8-dihydroguanine DNA N-glycosylase activity"/>
    <property type="evidence" value="ECO:0007669"/>
    <property type="project" value="TreeGrafter"/>
</dbReference>
<keyword evidence="9" id="KW-0378">Hydrolase</keyword>
<dbReference type="SUPFAM" id="SSF46946">
    <property type="entry name" value="S13-like H2TH domain"/>
    <property type="match status" value="1"/>
</dbReference>
<keyword evidence="10" id="KW-0862">Zinc</keyword>
<evidence type="ECO:0000256" key="1">
    <source>
        <dbReference type="ARBA" id="ARBA00001668"/>
    </source>
</evidence>
<evidence type="ECO:0000256" key="12">
    <source>
        <dbReference type="ARBA" id="ARBA00023125"/>
    </source>
</evidence>
<dbReference type="GO" id="GO:0004140">
    <property type="term" value="F:dephospho-CoA kinase activity"/>
    <property type="evidence" value="ECO:0007669"/>
    <property type="project" value="UniProtKB-UniRule"/>
</dbReference>
<keyword evidence="5" id="KW-0479">Metal-binding</keyword>
<keyword evidence="11 18" id="KW-0067">ATP-binding</keyword>
<name>A0A061AHU4_9MOLU</name>
<dbReference type="Gene3D" id="3.20.190.10">
    <property type="entry name" value="MutM-like, N-terminal"/>
    <property type="match status" value="1"/>
</dbReference>
<dbReference type="Gene3D" id="1.10.8.50">
    <property type="match status" value="1"/>
</dbReference>
<evidence type="ECO:0000256" key="4">
    <source>
        <dbReference type="ARBA" id="ARBA00011245"/>
    </source>
</evidence>
<protein>
    <recommendedName>
        <fullName evidence="18 19">Dephospho-CoA kinase</fullName>
        <ecNumber evidence="18 19">2.7.1.24</ecNumber>
    </recommendedName>
    <alternativeName>
        <fullName evidence="18">Dephosphocoenzyme A kinase</fullName>
    </alternativeName>
</protein>
<dbReference type="PATRIC" id="fig|35623.3.peg.1088"/>
<reference evidence="24" key="1">
    <citation type="submission" date="2014-05" db="EMBL/GenBank/DDBJ databases">
        <authorList>
            <person name="Kube M."/>
        </authorList>
    </citation>
    <scope>NUCLEOTIDE SEQUENCE [LARGE SCALE GENOMIC DNA]</scope>
</reference>
<dbReference type="CDD" id="cd02022">
    <property type="entry name" value="DPCK"/>
    <property type="match status" value="1"/>
</dbReference>
<accession>A0A061AHU4</accession>
<dbReference type="InterPro" id="IPR027417">
    <property type="entry name" value="P-loop_NTPase"/>
</dbReference>
<evidence type="ECO:0000256" key="17">
    <source>
        <dbReference type="ARBA" id="ARBA00044632"/>
    </source>
</evidence>
<evidence type="ECO:0000313" key="24">
    <source>
        <dbReference type="Proteomes" id="UP000032434"/>
    </source>
</evidence>
<dbReference type="GO" id="GO:0006284">
    <property type="term" value="P:base-excision repair"/>
    <property type="evidence" value="ECO:0007669"/>
    <property type="project" value="InterPro"/>
</dbReference>
<evidence type="ECO:0000259" key="21">
    <source>
        <dbReference type="PROSITE" id="PS51066"/>
    </source>
</evidence>
<dbReference type="PROSITE" id="PS01242">
    <property type="entry name" value="ZF_FPG_1"/>
    <property type="match status" value="1"/>
</dbReference>
<keyword evidence="18" id="KW-0173">Coenzyme A biosynthesis</keyword>
<dbReference type="HOGENOM" id="CLU_599394_0_0_14"/>
<dbReference type="GO" id="GO:0015937">
    <property type="term" value="P:coenzyme A biosynthetic process"/>
    <property type="evidence" value="ECO:0007669"/>
    <property type="project" value="UniProtKB-UniRule"/>
</dbReference>
<dbReference type="InParanoid" id="A0A061AHU4"/>
<dbReference type="InterPro" id="IPR020629">
    <property type="entry name" value="FPG_Glyclase"/>
</dbReference>
<evidence type="ECO:0000256" key="10">
    <source>
        <dbReference type="ARBA" id="ARBA00022833"/>
    </source>
</evidence>
<evidence type="ECO:0000256" key="19">
    <source>
        <dbReference type="NCBIfam" id="TIGR00152"/>
    </source>
</evidence>
<feature type="domain" description="Formamidopyrimidine-DNA glycosylase catalytic" evidence="22">
    <location>
        <begin position="2"/>
        <end position="109"/>
    </location>
</feature>
<evidence type="ECO:0000256" key="16">
    <source>
        <dbReference type="ARBA" id="ARBA00023295"/>
    </source>
</evidence>
<feature type="binding site" evidence="18">
    <location>
        <begin position="277"/>
        <end position="282"/>
    </location>
    <ligand>
        <name>ATP</name>
        <dbReference type="ChEBI" id="CHEBI:30616"/>
    </ligand>
</feature>
<dbReference type="PROSITE" id="PS51066">
    <property type="entry name" value="ZF_FPG_2"/>
    <property type="match status" value="1"/>
</dbReference>
<keyword evidence="18" id="KW-0808">Transferase</keyword>
<evidence type="ECO:0000313" key="23">
    <source>
        <dbReference type="EMBL" id="CDR31161.1"/>
    </source>
</evidence>
<evidence type="ECO:0000256" key="15">
    <source>
        <dbReference type="ARBA" id="ARBA00023268"/>
    </source>
</evidence>
<keyword evidence="8 20" id="KW-0863">Zinc-finger</keyword>
<evidence type="ECO:0000256" key="5">
    <source>
        <dbReference type="ARBA" id="ARBA00022723"/>
    </source>
</evidence>
<dbReference type="SUPFAM" id="SSF57716">
    <property type="entry name" value="Glucocorticoid receptor-like (DNA-binding domain)"/>
    <property type="match status" value="1"/>
</dbReference>
<dbReference type="InterPro" id="IPR015886">
    <property type="entry name" value="H2TH_FPG"/>
</dbReference>
<dbReference type="GO" id="GO:0005524">
    <property type="term" value="F:ATP binding"/>
    <property type="evidence" value="ECO:0007669"/>
    <property type="project" value="UniProtKB-UniRule"/>
</dbReference>
<dbReference type="GO" id="GO:0140078">
    <property type="term" value="F:class I DNA-(apurinic or apyrimidinic site) endonuclease activity"/>
    <property type="evidence" value="ECO:0007669"/>
    <property type="project" value="UniProtKB-EC"/>
</dbReference>
<comment type="subunit">
    <text evidence="4">Monomer.</text>
</comment>
<comment type="pathway">
    <text evidence="18">Cofactor biosynthesis; coenzyme A biosynthesis; CoA from (R)-pantothenate: step 5/5.</text>
</comment>
<proteinExistence type="inferred from homology"/>
<dbReference type="OrthoDB" id="9800855at2"/>
<evidence type="ECO:0000256" key="18">
    <source>
        <dbReference type="HAMAP-Rule" id="MF_00376"/>
    </source>
</evidence>
<dbReference type="FunFam" id="1.10.8.50:FF:000003">
    <property type="entry name" value="Formamidopyrimidine-DNA glycosylase"/>
    <property type="match status" value="1"/>
</dbReference>
<dbReference type="SUPFAM" id="SSF81624">
    <property type="entry name" value="N-terminal domain of MutM-like DNA repair proteins"/>
    <property type="match status" value="1"/>
</dbReference>
<keyword evidence="18 23" id="KW-0418">Kinase</keyword>